<dbReference type="InterPro" id="IPR048344">
    <property type="entry name" value="Zw10_middle"/>
</dbReference>
<dbReference type="InterPro" id="IPR001584">
    <property type="entry name" value="Integrase_cat-core"/>
</dbReference>
<sequence length="1206" mass="137284">MASFVTEVLSSAGKLETQEIQGKIEVLNKKLTDMKMQVHDSIHQQYVNFLPRLKTAQTLSDNVGSLSKEMTEVADKIENEIKSQLNMSTGVFQTLNTQYQEASEVLVVLDKIVQIQNTLESATLANKSKDFAKAAEALLEIQVSLSKPITEDDGEIKILSALHEESCVQKEKFLFDLGDQWKELIVWDVSKVSEKTGEIICKLKLEKDADSLESLRGIVMAMHKFGILESKMKHFGNQLLTYILNPLITDSDCKVAISPNSSTIQVRYISGNKQSTYQNPKEVFSNFGNILHLLNDCFLKLFNVDTGGKQRYPNLMELLGGAISSKVLELIKECLKAAIPTNNSELESFKDIVLMTDTVHCKWVEIHFIPPSNNVLVDFIQNINVLFANKKCQAILERARKLMTTEIHNTVKVSSDRPLGELPPLGPDSGGGKKKRKLDLANEVHLSSNTFRLPECHISVCVQELMNVAYDTLTEATESSEQCAIQLFFAVRNMFELFCSVIPTFHRDSLLKFPQLSAIFHNNCMFIAHHLMTLGHQFSKNLPTNISSTFVDLVPKVRKLGAEHFLQQLAQQKKIMTVYLEGAKGFVNVSDEQVYFDAEKSIKQTLFQFQHLQKVWQEVLPGSIYRKAVGTLMNGVISDIVASIVILEDISSDDAKHLGSLLTLIQDKAGGLFEASDEEGINVKVELQRNVPKWLRFGELISILNASLLEIADRWADGKGPLANEFSATEEDLINLVKKNHALDHRKSHSIYESIRRFVFPVVRENVKLLFDLYVDCDQCKSAISLPKTERTRRPIPSTYPNSRWQIDLKKMPPHKGFQYICNIVDCFSRFAFGQACKTKSATEISKVVLSYIYLYGAPRILQSDNGKEFRNSNLKEVVDQFDTVQMHGRPYHPQSQGRVERFNRTLTEYFRIKMSERSNWSDQLPEFYYAYNNRLNKATRPKTPYQLFFTRPNFAVPLDDQVPYASLTKEERDFLEHAELDVDENESEEELPEVIVDVRHSSLTEASDGNQIASTHHNEEELTLHEAMNILDDGVNEENGNLPPDCTQEDDFVVPKPSFSQTAILQENVSPYYKQMYQRKFYNEQNKENVQVHQQNVNQKQLPVFNTGLTDFYRQIHRETLSAFPLEQFSDGLREDIAYYPEEGHHVMYRPNPAMNKGTAVFSTGYFRKGVIDSISASTAGKVYKVTDQITGYKFDLNRNQIKKM</sequence>
<evidence type="ECO:0000256" key="9">
    <source>
        <dbReference type="ARBA" id="ARBA00023306"/>
    </source>
</evidence>
<keyword evidence="4" id="KW-0158">Chromosome</keyword>
<comment type="similarity">
    <text evidence="3">Belongs to the ZW10 family.</text>
</comment>
<evidence type="ECO:0000256" key="1">
    <source>
        <dbReference type="ARBA" id="ARBA00004496"/>
    </source>
</evidence>
<proteinExistence type="inferred from homology"/>
<dbReference type="GO" id="GO:0005634">
    <property type="term" value="C:nucleus"/>
    <property type="evidence" value="ECO:0007669"/>
    <property type="project" value="InterPro"/>
</dbReference>
<accession>A0A8B6HF26</accession>
<dbReference type="InterPro" id="IPR048343">
    <property type="entry name" value="ZW10_C"/>
</dbReference>
<dbReference type="AlphaFoldDB" id="A0A8B6HF26"/>
<keyword evidence="9" id="KW-0131">Cell cycle</keyword>
<dbReference type="PROSITE" id="PS50994">
    <property type="entry name" value="INTEGRASE"/>
    <property type="match status" value="1"/>
</dbReference>
<dbReference type="OrthoDB" id="534815at2759"/>
<evidence type="ECO:0000256" key="6">
    <source>
        <dbReference type="ARBA" id="ARBA00022618"/>
    </source>
</evidence>
<evidence type="ECO:0000313" key="13">
    <source>
        <dbReference type="EMBL" id="VDI78700.1"/>
    </source>
</evidence>
<reference evidence="13" key="1">
    <citation type="submission" date="2018-11" db="EMBL/GenBank/DDBJ databases">
        <authorList>
            <person name="Alioto T."/>
            <person name="Alioto T."/>
        </authorList>
    </citation>
    <scope>NUCLEOTIDE SEQUENCE</scope>
</reference>
<dbReference type="InterPro" id="IPR009361">
    <property type="entry name" value="Zw10_N"/>
</dbReference>
<evidence type="ECO:0000256" key="4">
    <source>
        <dbReference type="ARBA" id="ARBA00022454"/>
    </source>
</evidence>
<evidence type="ECO:0000256" key="3">
    <source>
        <dbReference type="ARBA" id="ARBA00006245"/>
    </source>
</evidence>
<dbReference type="GO" id="GO:0006888">
    <property type="term" value="P:endoplasmic reticulum to Golgi vesicle-mediated transport"/>
    <property type="evidence" value="ECO:0007669"/>
    <property type="project" value="TreeGrafter"/>
</dbReference>
<dbReference type="GO" id="GO:0007094">
    <property type="term" value="P:mitotic spindle assembly checkpoint signaling"/>
    <property type="evidence" value="ECO:0007669"/>
    <property type="project" value="TreeGrafter"/>
</dbReference>
<gene>
    <name evidence="13" type="ORF">MGAL_10B093667</name>
</gene>
<keyword evidence="5" id="KW-0963">Cytoplasm</keyword>
<evidence type="ECO:0000256" key="8">
    <source>
        <dbReference type="ARBA" id="ARBA00022838"/>
    </source>
</evidence>
<comment type="caution">
    <text evidence="13">The sequence shown here is derived from an EMBL/GenBank/DDBJ whole genome shotgun (WGS) entry which is preliminary data.</text>
</comment>
<dbReference type="Gene3D" id="1.10.357.150">
    <property type="match status" value="1"/>
</dbReference>
<dbReference type="InterPro" id="IPR055148">
    <property type="entry name" value="ZW10_C_2"/>
</dbReference>
<keyword evidence="7" id="KW-0498">Mitosis</keyword>
<dbReference type="GO" id="GO:0005737">
    <property type="term" value="C:cytoplasm"/>
    <property type="evidence" value="ECO:0007669"/>
    <property type="project" value="UniProtKB-SubCell"/>
</dbReference>
<evidence type="ECO:0000256" key="5">
    <source>
        <dbReference type="ARBA" id="ARBA00022490"/>
    </source>
</evidence>
<dbReference type="PANTHER" id="PTHR12205:SF0">
    <property type="entry name" value="CENTROMERE_KINETOCHORE PROTEIN ZW10 HOMOLOG"/>
    <property type="match status" value="1"/>
</dbReference>
<dbReference type="SUPFAM" id="SSF53098">
    <property type="entry name" value="Ribonuclease H-like"/>
    <property type="match status" value="1"/>
</dbReference>
<dbReference type="Gene3D" id="3.30.420.10">
    <property type="entry name" value="Ribonuclease H-like superfamily/Ribonuclease H"/>
    <property type="match status" value="1"/>
</dbReference>
<dbReference type="Pfam" id="PF00665">
    <property type="entry name" value="rve"/>
    <property type="match status" value="1"/>
</dbReference>
<feature type="region of interest" description="Disordered" evidence="11">
    <location>
        <begin position="416"/>
        <end position="435"/>
    </location>
</feature>
<evidence type="ECO:0000259" key="12">
    <source>
        <dbReference type="PROSITE" id="PS50994"/>
    </source>
</evidence>
<dbReference type="Pfam" id="PF06248">
    <property type="entry name" value="Zw10_N"/>
    <property type="match status" value="1"/>
</dbReference>
<evidence type="ECO:0000256" key="7">
    <source>
        <dbReference type="ARBA" id="ARBA00022776"/>
    </source>
</evidence>
<dbReference type="Pfam" id="PF20665">
    <property type="entry name" value="Zw10_middle"/>
    <property type="match status" value="1"/>
</dbReference>
<dbReference type="GO" id="GO:0015074">
    <property type="term" value="P:DNA integration"/>
    <property type="evidence" value="ECO:0007669"/>
    <property type="project" value="InterPro"/>
</dbReference>
<evidence type="ECO:0000256" key="10">
    <source>
        <dbReference type="ARBA" id="ARBA00023328"/>
    </source>
</evidence>
<name>A0A8B6HF26_MYTGA</name>
<keyword evidence="8" id="KW-0995">Kinetochore</keyword>
<dbReference type="Pfam" id="PF22766">
    <property type="entry name" value="ZW10_C2"/>
    <property type="match status" value="1"/>
</dbReference>
<dbReference type="PANTHER" id="PTHR12205">
    <property type="entry name" value="CENTROMERE/KINETOCHORE PROTEIN ZW10"/>
    <property type="match status" value="1"/>
</dbReference>
<evidence type="ECO:0000256" key="2">
    <source>
        <dbReference type="ARBA" id="ARBA00004629"/>
    </source>
</evidence>
<keyword evidence="10" id="KW-0137">Centromere</keyword>
<dbReference type="Proteomes" id="UP000596742">
    <property type="component" value="Unassembled WGS sequence"/>
</dbReference>
<comment type="subcellular location">
    <subcellularLocation>
        <location evidence="2">Chromosome</location>
        <location evidence="2">Centromere</location>
        <location evidence="2">Kinetochore</location>
    </subcellularLocation>
    <subcellularLocation>
        <location evidence="1">Cytoplasm</location>
    </subcellularLocation>
</comment>
<protein>
    <submittedName>
        <fullName evidence="13">Protein transport protein DSL1/ZW10</fullName>
    </submittedName>
</protein>
<keyword evidence="6" id="KW-0132">Cell division</keyword>
<keyword evidence="14" id="KW-1185">Reference proteome</keyword>
<evidence type="ECO:0000256" key="11">
    <source>
        <dbReference type="SAM" id="MobiDB-lite"/>
    </source>
</evidence>
<dbReference type="EMBL" id="UYJE01009994">
    <property type="protein sequence ID" value="VDI78700.1"/>
    <property type="molecule type" value="Genomic_DNA"/>
</dbReference>
<dbReference type="InterPro" id="IPR012337">
    <property type="entry name" value="RNaseH-like_sf"/>
</dbReference>
<dbReference type="GO" id="GO:0051301">
    <property type="term" value="P:cell division"/>
    <property type="evidence" value="ECO:0007669"/>
    <property type="project" value="UniProtKB-KW"/>
</dbReference>
<organism evidence="13 14">
    <name type="scientific">Mytilus galloprovincialis</name>
    <name type="common">Mediterranean mussel</name>
    <dbReference type="NCBI Taxonomy" id="29158"/>
    <lineage>
        <taxon>Eukaryota</taxon>
        <taxon>Metazoa</taxon>
        <taxon>Spiralia</taxon>
        <taxon>Lophotrochozoa</taxon>
        <taxon>Mollusca</taxon>
        <taxon>Bivalvia</taxon>
        <taxon>Autobranchia</taxon>
        <taxon>Pteriomorphia</taxon>
        <taxon>Mytilida</taxon>
        <taxon>Mytiloidea</taxon>
        <taxon>Mytilidae</taxon>
        <taxon>Mytilinae</taxon>
        <taxon>Mytilus</taxon>
    </lineage>
</organism>
<dbReference type="InterPro" id="IPR036397">
    <property type="entry name" value="RNaseH_sf"/>
</dbReference>
<dbReference type="GO" id="GO:1990423">
    <property type="term" value="C:RZZ complex"/>
    <property type="evidence" value="ECO:0007669"/>
    <property type="project" value="TreeGrafter"/>
</dbReference>
<feature type="domain" description="Integrase catalytic" evidence="12">
    <location>
        <begin position="797"/>
        <end position="953"/>
    </location>
</feature>
<dbReference type="InterPro" id="IPR046362">
    <property type="entry name" value="Zw10/DSL1_C_sf"/>
</dbReference>
<evidence type="ECO:0000313" key="14">
    <source>
        <dbReference type="Proteomes" id="UP000596742"/>
    </source>
</evidence>
<dbReference type="Pfam" id="PF20666">
    <property type="entry name" value="ZW10_C"/>
    <property type="match status" value="1"/>
</dbReference>
<dbReference type="GO" id="GO:0003676">
    <property type="term" value="F:nucleic acid binding"/>
    <property type="evidence" value="ECO:0007669"/>
    <property type="project" value="InterPro"/>
</dbReference>